<comment type="caution">
    <text evidence="8">The sequence shown here is derived from an EMBL/GenBank/DDBJ whole genome shotgun (WGS) entry which is preliminary data.</text>
</comment>
<dbReference type="CDD" id="cd16380">
    <property type="entry name" value="YitT_C"/>
    <property type="match status" value="1"/>
</dbReference>
<reference evidence="8" key="1">
    <citation type="journal article" date="2021" name="PeerJ">
        <title>Extensive microbial diversity within the chicken gut microbiome revealed by metagenomics and culture.</title>
        <authorList>
            <person name="Gilroy R."/>
            <person name="Ravi A."/>
            <person name="Getino M."/>
            <person name="Pursley I."/>
            <person name="Horton D.L."/>
            <person name="Alikhan N.F."/>
            <person name="Baker D."/>
            <person name="Gharbi K."/>
            <person name="Hall N."/>
            <person name="Watson M."/>
            <person name="Adriaenssens E.M."/>
            <person name="Foster-Nyarko E."/>
            <person name="Jarju S."/>
            <person name="Secka A."/>
            <person name="Antonio M."/>
            <person name="Oren A."/>
            <person name="Chaudhuri R.R."/>
            <person name="La Ragione R."/>
            <person name="Hildebrand F."/>
            <person name="Pallen M.J."/>
        </authorList>
    </citation>
    <scope>NUCLEOTIDE SEQUENCE</scope>
    <source>
        <strain evidence="8">CHK179-5677</strain>
    </source>
</reference>
<dbReference type="InterPro" id="IPR003740">
    <property type="entry name" value="YitT"/>
</dbReference>
<evidence type="ECO:0000259" key="7">
    <source>
        <dbReference type="Pfam" id="PF10035"/>
    </source>
</evidence>
<evidence type="ECO:0000313" key="9">
    <source>
        <dbReference type="Proteomes" id="UP000760668"/>
    </source>
</evidence>
<accession>A0A921MP62</accession>
<evidence type="ECO:0000256" key="2">
    <source>
        <dbReference type="ARBA" id="ARBA00022475"/>
    </source>
</evidence>
<feature type="transmembrane region" description="Helical" evidence="6">
    <location>
        <begin position="68"/>
        <end position="85"/>
    </location>
</feature>
<feature type="transmembrane region" description="Helical" evidence="6">
    <location>
        <begin position="92"/>
        <end position="112"/>
    </location>
</feature>
<evidence type="ECO:0000256" key="1">
    <source>
        <dbReference type="ARBA" id="ARBA00004651"/>
    </source>
</evidence>
<gene>
    <name evidence="8" type="ORF">K8V01_11475</name>
</gene>
<evidence type="ECO:0000256" key="4">
    <source>
        <dbReference type="ARBA" id="ARBA00022989"/>
    </source>
</evidence>
<reference evidence="8" key="2">
    <citation type="submission" date="2021-09" db="EMBL/GenBank/DDBJ databases">
        <authorList>
            <person name="Gilroy R."/>
        </authorList>
    </citation>
    <scope>NUCLEOTIDE SEQUENCE</scope>
    <source>
        <strain evidence="8">CHK179-5677</strain>
    </source>
</reference>
<feature type="transmembrane region" description="Helical" evidence="6">
    <location>
        <begin position="19"/>
        <end position="36"/>
    </location>
</feature>
<keyword evidence="2" id="KW-1003">Cell membrane</keyword>
<evidence type="ECO:0000313" key="8">
    <source>
        <dbReference type="EMBL" id="HJG87617.1"/>
    </source>
</evidence>
<dbReference type="GO" id="GO:0005886">
    <property type="term" value="C:plasma membrane"/>
    <property type="evidence" value="ECO:0007669"/>
    <property type="project" value="UniProtKB-SubCell"/>
</dbReference>
<feature type="transmembrane region" description="Helical" evidence="6">
    <location>
        <begin position="163"/>
        <end position="182"/>
    </location>
</feature>
<dbReference type="Gene3D" id="3.30.70.120">
    <property type="match status" value="1"/>
</dbReference>
<dbReference type="PIRSF" id="PIRSF006483">
    <property type="entry name" value="Membrane_protein_YitT"/>
    <property type="match status" value="1"/>
</dbReference>
<dbReference type="Proteomes" id="UP000760668">
    <property type="component" value="Unassembled WGS sequence"/>
</dbReference>
<keyword evidence="3 6" id="KW-0812">Transmembrane</keyword>
<feature type="transmembrane region" description="Helical" evidence="6">
    <location>
        <begin position="124"/>
        <end position="142"/>
    </location>
</feature>
<keyword evidence="5 6" id="KW-0472">Membrane</keyword>
<dbReference type="InterPro" id="IPR015867">
    <property type="entry name" value="N-reg_PII/ATP_PRibTrfase_C"/>
</dbReference>
<dbReference type="InterPro" id="IPR019264">
    <property type="entry name" value="DUF2179"/>
</dbReference>
<keyword evidence="4 6" id="KW-1133">Transmembrane helix</keyword>
<dbReference type="PANTHER" id="PTHR33545">
    <property type="entry name" value="UPF0750 MEMBRANE PROTEIN YITT-RELATED"/>
    <property type="match status" value="1"/>
</dbReference>
<evidence type="ECO:0000256" key="3">
    <source>
        <dbReference type="ARBA" id="ARBA00022692"/>
    </source>
</evidence>
<sequence length="294" mass="31973">MNHNSAREEDKAAKMAKEFIMMTLGTSLVSIGVYFFKFPNNFSMGGVSGLSVLLGGLFQSTWLTPSTFNTIINTLFLVLGFIFLNKGFGLRTVYCSLFYAGLIQFFEAVVPLSAPLTSNKMLEAFFAIILPALGSGILFNLNSSTGGTDIAAMILKKYTGMDVGRALLLSDVVIAGAALFIFDIETGLFSLLGLVLKSVLVDSVIESLNRRKSLTVITSQPELVCQYVTKTLGRGATVWEGQGAYTHQTHYVVLTVLSRGQAVVLRRYLKEHDPSAFLLVSNSSEIFGKGFLRA</sequence>
<dbReference type="EMBL" id="DYUC01000112">
    <property type="protein sequence ID" value="HJG87617.1"/>
    <property type="molecule type" value="Genomic_DNA"/>
</dbReference>
<feature type="domain" description="DUF2179" evidence="7">
    <location>
        <begin position="234"/>
        <end position="288"/>
    </location>
</feature>
<dbReference type="Pfam" id="PF10035">
    <property type="entry name" value="DUF2179"/>
    <property type="match status" value="1"/>
</dbReference>
<dbReference type="RefSeq" id="WP_295368304.1">
    <property type="nucleotide sequence ID" value="NZ_DYUC01000112.1"/>
</dbReference>
<dbReference type="Pfam" id="PF02588">
    <property type="entry name" value="YitT_membrane"/>
    <property type="match status" value="1"/>
</dbReference>
<name>A0A921MP62_9FIRM</name>
<dbReference type="AlphaFoldDB" id="A0A921MP62"/>
<protein>
    <submittedName>
        <fullName evidence="8">YitT family protein</fullName>
    </submittedName>
</protein>
<comment type="subcellular location">
    <subcellularLocation>
        <location evidence="1">Cell membrane</location>
        <topology evidence="1">Multi-pass membrane protein</topology>
    </subcellularLocation>
</comment>
<dbReference type="InterPro" id="IPR051461">
    <property type="entry name" value="UPF0750_membrane"/>
</dbReference>
<proteinExistence type="predicted"/>
<organism evidence="8 9">
    <name type="scientific">Pseudoflavonifractor capillosus</name>
    <dbReference type="NCBI Taxonomy" id="106588"/>
    <lineage>
        <taxon>Bacteria</taxon>
        <taxon>Bacillati</taxon>
        <taxon>Bacillota</taxon>
        <taxon>Clostridia</taxon>
        <taxon>Eubacteriales</taxon>
        <taxon>Oscillospiraceae</taxon>
        <taxon>Pseudoflavonifractor</taxon>
    </lineage>
</organism>
<evidence type="ECO:0000256" key="6">
    <source>
        <dbReference type="SAM" id="Phobius"/>
    </source>
</evidence>
<evidence type="ECO:0000256" key="5">
    <source>
        <dbReference type="ARBA" id="ARBA00023136"/>
    </source>
</evidence>
<dbReference type="PANTHER" id="PTHR33545:SF9">
    <property type="entry name" value="UPF0750 MEMBRANE PROTEIN YITE"/>
    <property type="match status" value="1"/>
</dbReference>